<dbReference type="InterPro" id="IPR036890">
    <property type="entry name" value="HATPase_C_sf"/>
</dbReference>
<keyword evidence="1" id="KW-1133">Transmembrane helix</keyword>
<feature type="domain" description="Signal transduction histidine kinase internal region" evidence="2">
    <location>
        <begin position="160"/>
        <end position="237"/>
    </location>
</feature>
<keyword evidence="3" id="KW-0808">Transferase</keyword>
<dbReference type="Gene3D" id="3.30.565.10">
    <property type="entry name" value="Histidine kinase-like ATPase, C-terminal domain"/>
    <property type="match status" value="1"/>
</dbReference>
<dbReference type="Proteomes" id="UP000027661">
    <property type="component" value="Unassembled WGS sequence"/>
</dbReference>
<reference evidence="3 4" key="1">
    <citation type="submission" date="2014-04" db="EMBL/GenBank/DDBJ databases">
        <authorList>
            <person name="Sears C."/>
            <person name="Carroll K."/>
            <person name="Sack B.R."/>
            <person name="Qadri F."/>
            <person name="Myers L.L."/>
            <person name="Chung G.-T."/>
            <person name="Escheverria P."/>
            <person name="Fraser C.M."/>
            <person name="Sadzewicz L."/>
            <person name="Shefchek K.A."/>
            <person name="Tallon L."/>
            <person name="Das S.P."/>
            <person name="Daugherty S."/>
            <person name="Mongodin E.F."/>
        </authorList>
    </citation>
    <scope>NUCLEOTIDE SEQUENCE [LARGE SCALE GENOMIC DNA]</scope>
    <source>
        <strain evidence="3 4">3975 RP4</strain>
    </source>
</reference>
<gene>
    <name evidence="3" type="ORF">M099_0595</name>
</gene>
<organism evidence="3 4">
    <name type="scientific">Phocaeicola vulgatus str. 3975 RP4</name>
    <dbReference type="NCBI Taxonomy" id="1339352"/>
    <lineage>
        <taxon>Bacteria</taxon>
        <taxon>Pseudomonadati</taxon>
        <taxon>Bacteroidota</taxon>
        <taxon>Bacteroidia</taxon>
        <taxon>Bacteroidales</taxon>
        <taxon>Bacteroidaceae</taxon>
        <taxon>Phocaeicola</taxon>
    </lineage>
</organism>
<feature type="transmembrane region" description="Helical" evidence="1">
    <location>
        <begin position="38"/>
        <end position="58"/>
    </location>
</feature>
<dbReference type="InterPro" id="IPR010559">
    <property type="entry name" value="Sig_transdc_His_kin_internal"/>
</dbReference>
<dbReference type="GO" id="GO:0000155">
    <property type="term" value="F:phosphorelay sensor kinase activity"/>
    <property type="evidence" value="ECO:0007669"/>
    <property type="project" value="InterPro"/>
</dbReference>
<dbReference type="PANTHER" id="PTHR34220:SF7">
    <property type="entry name" value="SENSOR HISTIDINE KINASE YPDA"/>
    <property type="match status" value="1"/>
</dbReference>
<dbReference type="AlphaFoldDB" id="A0A069SVI3"/>
<sequence length="342" mass="39020">MKWNVTLYGLLFSGLGAFSYLLLANYSDLSPHVADMLFSKGAFIFFITAFNILGYSTLRLSSWLNSQYALNIRKRWKIITIYIAVTLLFFLLNYSLLIVGKLLVGSYNIFIFPNGGWRILFLVWLVELVIVGLLLSNRSIQNTLKLQQEAAELQKENNTARYTALQNQLNPHFLFNSLNTLIAEIEYNPANAVRFTKHLSSVYRYVLQSQDKVLVPLSEELEFMKSYLFLHEVRLGNCISYKCHLPEDYPEAMLPPLTLQLLVENVIKHNSITSNKPMQINIEIENYYLTVSNPIQPKKSNDTSSGVGLNNLSNRCKLLLGEGIIVTKANNLFTVKVPLAYE</sequence>
<dbReference type="Pfam" id="PF06580">
    <property type="entry name" value="His_kinase"/>
    <property type="match status" value="1"/>
</dbReference>
<evidence type="ECO:0000256" key="1">
    <source>
        <dbReference type="SAM" id="Phobius"/>
    </source>
</evidence>
<dbReference type="EMBL" id="JNHM01000010">
    <property type="protein sequence ID" value="KDS56097.1"/>
    <property type="molecule type" value="Genomic_DNA"/>
</dbReference>
<proteinExistence type="predicted"/>
<dbReference type="InterPro" id="IPR050640">
    <property type="entry name" value="Bact_2-comp_sensor_kinase"/>
</dbReference>
<dbReference type="PANTHER" id="PTHR34220">
    <property type="entry name" value="SENSOR HISTIDINE KINASE YPDA"/>
    <property type="match status" value="1"/>
</dbReference>
<accession>A0A069SVI3</accession>
<dbReference type="PATRIC" id="fig|1339352.3.peg.572"/>
<feature type="transmembrane region" description="Helical" evidence="1">
    <location>
        <begin position="7"/>
        <end position="26"/>
    </location>
</feature>
<feature type="transmembrane region" description="Helical" evidence="1">
    <location>
        <begin position="79"/>
        <end position="104"/>
    </location>
</feature>
<comment type="caution">
    <text evidence="3">The sequence shown here is derived from an EMBL/GenBank/DDBJ whole genome shotgun (WGS) entry which is preliminary data.</text>
</comment>
<dbReference type="GO" id="GO:0016020">
    <property type="term" value="C:membrane"/>
    <property type="evidence" value="ECO:0007669"/>
    <property type="project" value="InterPro"/>
</dbReference>
<evidence type="ECO:0000313" key="4">
    <source>
        <dbReference type="Proteomes" id="UP000027661"/>
    </source>
</evidence>
<keyword evidence="3" id="KW-0418">Kinase</keyword>
<evidence type="ECO:0000313" key="3">
    <source>
        <dbReference type="EMBL" id="KDS56097.1"/>
    </source>
</evidence>
<feature type="transmembrane region" description="Helical" evidence="1">
    <location>
        <begin position="116"/>
        <end position="135"/>
    </location>
</feature>
<keyword evidence="1" id="KW-0472">Membrane</keyword>
<protein>
    <submittedName>
        <fullName evidence="3">Histidine kinase family protein</fullName>
    </submittedName>
</protein>
<name>A0A069SVI3_PHOVU</name>
<evidence type="ECO:0000259" key="2">
    <source>
        <dbReference type="Pfam" id="PF06580"/>
    </source>
</evidence>
<keyword evidence="1" id="KW-0812">Transmembrane</keyword>
<dbReference type="RefSeq" id="WP_005851718.1">
    <property type="nucleotide sequence ID" value="NZ_JNHM01000010.1"/>
</dbReference>